<dbReference type="Gene3D" id="3.40.630.10">
    <property type="entry name" value="Zn peptidases"/>
    <property type="match status" value="1"/>
</dbReference>
<dbReference type="GO" id="GO:0008233">
    <property type="term" value="F:peptidase activity"/>
    <property type="evidence" value="ECO:0007669"/>
    <property type="project" value="UniProtKB-KW"/>
</dbReference>
<dbReference type="RefSeq" id="WP_092788805.1">
    <property type="nucleotide sequence ID" value="NZ_FOPC01000002.1"/>
</dbReference>
<feature type="domain" description="Peptidase M20 dimerisation" evidence="4">
    <location>
        <begin position="249"/>
        <end position="399"/>
    </location>
</feature>
<dbReference type="AlphaFoldDB" id="A0A1I2Q0Y4"/>
<keyword evidence="3" id="KW-0378">Hydrolase</keyword>
<dbReference type="InterPro" id="IPR011650">
    <property type="entry name" value="Peptidase_M20_dimer"/>
</dbReference>
<dbReference type="PANTHER" id="PTHR43270">
    <property type="entry name" value="BETA-ALA-HIS DIPEPTIDASE"/>
    <property type="match status" value="1"/>
</dbReference>
<dbReference type="Gene3D" id="3.30.70.360">
    <property type="match status" value="1"/>
</dbReference>
<dbReference type="PANTHER" id="PTHR43270:SF12">
    <property type="entry name" value="SUCCINYL-DIAMINOPIMELATE DESUCCINYLASE"/>
    <property type="match status" value="1"/>
</dbReference>
<dbReference type="EMBL" id="FOPC01000002">
    <property type="protein sequence ID" value="SFG22004.1"/>
    <property type="molecule type" value="Genomic_DNA"/>
</dbReference>
<dbReference type="SUPFAM" id="SSF53187">
    <property type="entry name" value="Zn-dependent exopeptidases"/>
    <property type="match status" value="1"/>
</dbReference>
<dbReference type="InterPro" id="IPR051458">
    <property type="entry name" value="Cyt/Met_Dipeptidase"/>
</dbReference>
<keyword evidence="2" id="KW-0479">Metal-binding</keyword>
<dbReference type="InterPro" id="IPR002933">
    <property type="entry name" value="Peptidase_M20"/>
</dbReference>
<gene>
    <name evidence="5" type="ORF">SAMN04487988_10266</name>
</gene>
<accession>A0A1I2Q0Y4</accession>
<evidence type="ECO:0000259" key="4">
    <source>
        <dbReference type="Pfam" id="PF07687"/>
    </source>
</evidence>
<proteinExistence type="predicted"/>
<protein>
    <submittedName>
        <fullName evidence="5">Acetylornithine deacetylase/Succinyl-diaminopimelate desuccinylase</fullName>
    </submittedName>
</protein>
<dbReference type="Pfam" id="PF01546">
    <property type="entry name" value="Peptidase_M20"/>
    <property type="match status" value="1"/>
</dbReference>
<dbReference type="GO" id="GO:0046872">
    <property type="term" value="F:metal ion binding"/>
    <property type="evidence" value="ECO:0007669"/>
    <property type="project" value="UniProtKB-KW"/>
</dbReference>
<dbReference type="InterPro" id="IPR001261">
    <property type="entry name" value="ArgE/DapE_CS"/>
</dbReference>
<evidence type="ECO:0000256" key="2">
    <source>
        <dbReference type="ARBA" id="ARBA00022723"/>
    </source>
</evidence>
<dbReference type="OrthoDB" id="9761532at2"/>
<dbReference type="GO" id="GO:0006508">
    <property type="term" value="P:proteolysis"/>
    <property type="evidence" value="ECO:0007669"/>
    <property type="project" value="UniProtKB-KW"/>
</dbReference>
<organism evidence="5 6">
    <name type="scientific">Algoriphagus hitonicola</name>
    <dbReference type="NCBI Taxonomy" id="435880"/>
    <lineage>
        <taxon>Bacteria</taxon>
        <taxon>Pseudomonadati</taxon>
        <taxon>Bacteroidota</taxon>
        <taxon>Cytophagia</taxon>
        <taxon>Cytophagales</taxon>
        <taxon>Cyclobacteriaceae</taxon>
        <taxon>Algoriphagus</taxon>
    </lineage>
</organism>
<keyword evidence="6" id="KW-1185">Reference proteome</keyword>
<dbReference type="Pfam" id="PF07687">
    <property type="entry name" value="M20_dimer"/>
    <property type="match status" value="1"/>
</dbReference>
<dbReference type="STRING" id="435880.SAMN04487988_10266"/>
<sequence>MMKKSKIHLFYLIIVFTCYNQICLSQIKQQAETKSDSLTVTRPTDNQIIAYNNYFEQNYERHIDELIDLISYPSLSMQADHQNDLIEAAEFLKNKLINIGLEKSQINFSNGLPVVTSEYNQHIDQPTVLFYGHFDVQPVNREQWQNDPFKAEIRDGRLYGRGATDDKGPIIALITTLEALMTIDGKLPVNIKILLDGGEEIGSPHLPGWLADHKDWLKDIDFGINVDAAMYNDEQGLIWKGLRGASDIEVTLTSANTDLHSGIYGGVAPNAAVAASKVIASMYNDDGSVAIEGFYDDLKIFSDAEKIEIAASVDKNQEADELKKFEIDQWIGETEYTYTERTWIRGSMDVTGFKSGYTDGKASIIPHTAWFRIMTRLGPGQNPEKINSLIKSHIERNIPWGIQAGFKVSGMAEATVLNEGDLGYKIGKKVLTDFFGISPKILYIGGTVPALSFIPNAGGPDLVSIGFQRSDENFHADNEFMRIDSFKKGQRIYAQLLHAFVNQNRNHPK</sequence>
<keyword evidence="1" id="KW-0645">Protease</keyword>
<evidence type="ECO:0000313" key="5">
    <source>
        <dbReference type="EMBL" id="SFG22004.1"/>
    </source>
</evidence>
<evidence type="ECO:0000313" key="6">
    <source>
        <dbReference type="Proteomes" id="UP000199642"/>
    </source>
</evidence>
<evidence type="ECO:0000256" key="1">
    <source>
        <dbReference type="ARBA" id="ARBA00022670"/>
    </source>
</evidence>
<reference evidence="6" key="1">
    <citation type="submission" date="2016-10" db="EMBL/GenBank/DDBJ databases">
        <authorList>
            <person name="Varghese N."/>
            <person name="Submissions S."/>
        </authorList>
    </citation>
    <scope>NUCLEOTIDE SEQUENCE [LARGE SCALE GENOMIC DNA]</scope>
    <source>
        <strain evidence="6">DSM 19315</strain>
    </source>
</reference>
<name>A0A1I2Q0Y4_9BACT</name>
<dbReference type="PROSITE" id="PS00759">
    <property type="entry name" value="ARGE_DAPE_CPG2_2"/>
    <property type="match status" value="1"/>
</dbReference>
<dbReference type="Proteomes" id="UP000199642">
    <property type="component" value="Unassembled WGS sequence"/>
</dbReference>
<evidence type="ECO:0000256" key="3">
    <source>
        <dbReference type="ARBA" id="ARBA00022801"/>
    </source>
</evidence>